<organism evidence="1 2">
    <name type="scientific">Pleurotus ostreatus</name>
    <name type="common">Oyster mushroom</name>
    <name type="synonym">White-rot fungus</name>
    <dbReference type="NCBI Taxonomy" id="5322"/>
    <lineage>
        <taxon>Eukaryota</taxon>
        <taxon>Fungi</taxon>
        <taxon>Dikarya</taxon>
        <taxon>Basidiomycota</taxon>
        <taxon>Agaricomycotina</taxon>
        <taxon>Agaricomycetes</taxon>
        <taxon>Agaricomycetidae</taxon>
        <taxon>Agaricales</taxon>
        <taxon>Pleurotineae</taxon>
        <taxon>Pleurotaceae</taxon>
        <taxon>Pleurotus</taxon>
    </lineage>
</organism>
<sequence>MYPQDNFPLFPNARIYTKNVAGSDLYWNLSDLCLQEIGNDPGVTLTQPPNSVFFAADKCIKPRKQTLLTTPGSAAATPAALTPAETQVQLPPLLPPPTMPMLPPSQMYSYPLPWQYHSGPMPPVPPMPLMPPFYPPFNLYGYQPELHSSFPLNVLAPIPMKQHCSMDSSPGKKALGLKISLDDFCARYDIPDTQKHALASLDYVPGLRHIEQLSPTEWQSTGLGILQQRLILDHHTQFLEDAMNGKWDK</sequence>
<accession>A0A8H6ZUA1</accession>
<evidence type="ECO:0000313" key="2">
    <source>
        <dbReference type="Proteomes" id="UP000623687"/>
    </source>
</evidence>
<dbReference type="OrthoDB" id="3056089at2759"/>
<reference evidence="1" key="1">
    <citation type="submission" date="2019-07" db="EMBL/GenBank/DDBJ databases">
        <authorList>
            <person name="Palmer J.M."/>
        </authorList>
    </citation>
    <scope>NUCLEOTIDE SEQUENCE</scope>
    <source>
        <strain evidence="1">PC9</strain>
    </source>
</reference>
<dbReference type="Proteomes" id="UP000623687">
    <property type="component" value="Unassembled WGS sequence"/>
</dbReference>
<dbReference type="AlphaFoldDB" id="A0A8H6ZUA1"/>
<protein>
    <submittedName>
        <fullName evidence="1">Uncharacterized protein</fullName>
    </submittedName>
</protein>
<dbReference type="GeneID" id="59378843"/>
<dbReference type="EMBL" id="JACETU010000006">
    <property type="protein sequence ID" value="KAF7426656.1"/>
    <property type="molecule type" value="Genomic_DNA"/>
</dbReference>
<name>A0A8H6ZUA1_PLEOS</name>
<dbReference type="VEuPathDB" id="FungiDB:PC9H_009025"/>
<comment type="caution">
    <text evidence="1">The sequence shown here is derived from an EMBL/GenBank/DDBJ whole genome shotgun (WGS) entry which is preliminary data.</text>
</comment>
<dbReference type="RefSeq" id="XP_036629960.1">
    <property type="nucleotide sequence ID" value="XM_036778532.1"/>
</dbReference>
<evidence type="ECO:0000313" key="1">
    <source>
        <dbReference type="EMBL" id="KAF7426656.1"/>
    </source>
</evidence>
<gene>
    <name evidence="1" type="ORF">PC9H_009025</name>
</gene>
<proteinExistence type="predicted"/>
<keyword evidence="2" id="KW-1185">Reference proteome</keyword>